<dbReference type="SMART" id="SM01012">
    <property type="entry name" value="ANTAR"/>
    <property type="match status" value="1"/>
</dbReference>
<protein>
    <submittedName>
        <fullName evidence="4">GAF domain-containing protein</fullName>
    </submittedName>
</protein>
<accession>A0A7W5JRY2</accession>
<dbReference type="SMART" id="SM00065">
    <property type="entry name" value="GAF"/>
    <property type="match status" value="1"/>
</dbReference>
<organism evidence="4 5">
    <name type="scientific">Microlunatus antarcticus</name>
    <dbReference type="NCBI Taxonomy" id="53388"/>
    <lineage>
        <taxon>Bacteria</taxon>
        <taxon>Bacillati</taxon>
        <taxon>Actinomycetota</taxon>
        <taxon>Actinomycetes</taxon>
        <taxon>Propionibacteriales</taxon>
        <taxon>Propionibacteriaceae</taxon>
        <taxon>Microlunatus</taxon>
    </lineage>
</organism>
<evidence type="ECO:0000259" key="3">
    <source>
        <dbReference type="PROSITE" id="PS50921"/>
    </source>
</evidence>
<dbReference type="Pfam" id="PF03861">
    <property type="entry name" value="ANTAR"/>
    <property type="match status" value="1"/>
</dbReference>
<gene>
    <name evidence="4" type="ORF">FHX39_000159</name>
</gene>
<dbReference type="Gene3D" id="1.10.10.10">
    <property type="entry name" value="Winged helix-like DNA-binding domain superfamily/Winged helix DNA-binding domain"/>
    <property type="match status" value="1"/>
</dbReference>
<dbReference type="RefSeq" id="WP_183335948.1">
    <property type="nucleotide sequence ID" value="NZ_JACHZG010000001.1"/>
</dbReference>
<dbReference type="Proteomes" id="UP000565572">
    <property type="component" value="Unassembled WGS sequence"/>
</dbReference>
<feature type="domain" description="ANTAR" evidence="3">
    <location>
        <begin position="162"/>
        <end position="223"/>
    </location>
</feature>
<sequence length="236" mass="25608">MAPPHLDHAQRSFGVFTALVHEPSTAGGRLQRGVELLARLVPGCDHAGVTLLTPAFVESVAATDDVVVRGDAWQHELSEGPGLDSVRGRTTVVSQDLRTDPRWRTWAPRVVDGLGVRSTMSVLLERHEDVVASLTLYADRPDVWDPGRQQLATALASQLAGASAEARMLDDRERALVSRVGLGQAQGIVMERFDLGADEAYDYLRRLSQSTQVGLLQLAGHIVRTRVVPPLPGRST</sequence>
<dbReference type="InterPro" id="IPR036388">
    <property type="entry name" value="WH-like_DNA-bd_sf"/>
</dbReference>
<dbReference type="AlphaFoldDB" id="A0A7W5JRY2"/>
<keyword evidence="1" id="KW-0805">Transcription regulation</keyword>
<dbReference type="EMBL" id="JACHZG010000001">
    <property type="protein sequence ID" value="MBB3325215.1"/>
    <property type="molecule type" value="Genomic_DNA"/>
</dbReference>
<name>A0A7W5JRY2_9ACTN</name>
<evidence type="ECO:0000256" key="2">
    <source>
        <dbReference type="ARBA" id="ARBA00023163"/>
    </source>
</evidence>
<evidence type="ECO:0000313" key="5">
    <source>
        <dbReference type="Proteomes" id="UP000565572"/>
    </source>
</evidence>
<reference evidence="4 5" key="1">
    <citation type="submission" date="2020-08" db="EMBL/GenBank/DDBJ databases">
        <title>Sequencing the genomes of 1000 actinobacteria strains.</title>
        <authorList>
            <person name="Klenk H.-P."/>
        </authorList>
    </citation>
    <scope>NUCLEOTIDE SEQUENCE [LARGE SCALE GENOMIC DNA]</scope>
    <source>
        <strain evidence="4 5">DSM 11053</strain>
    </source>
</reference>
<dbReference type="SUPFAM" id="SSF55781">
    <property type="entry name" value="GAF domain-like"/>
    <property type="match status" value="1"/>
</dbReference>
<dbReference type="PROSITE" id="PS50921">
    <property type="entry name" value="ANTAR"/>
    <property type="match status" value="1"/>
</dbReference>
<dbReference type="InterPro" id="IPR012074">
    <property type="entry name" value="GAF_ANTAR"/>
</dbReference>
<dbReference type="PIRSF" id="PIRSF036625">
    <property type="entry name" value="GAF_ANTAR"/>
    <property type="match status" value="1"/>
</dbReference>
<keyword evidence="5" id="KW-1185">Reference proteome</keyword>
<dbReference type="GO" id="GO:0003723">
    <property type="term" value="F:RNA binding"/>
    <property type="evidence" value="ECO:0007669"/>
    <property type="project" value="InterPro"/>
</dbReference>
<keyword evidence="2" id="KW-0804">Transcription</keyword>
<evidence type="ECO:0000313" key="4">
    <source>
        <dbReference type="EMBL" id="MBB3325215.1"/>
    </source>
</evidence>
<comment type="caution">
    <text evidence="4">The sequence shown here is derived from an EMBL/GenBank/DDBJ whole genome shotgun (WGS) entry which is preliminary data.</text>
</comment>
<dbReference type="InterPro" id="IPR005561">
    <property type="entry name" value="ANTAR"/>
</dbReference>
<dbReference type="InterPro" id="IPR003018">
    <property type="entry name" value="GAF"/>
</dbReference>
<dbReference type="InterPro" id="IPR029016">
    <property type="entry name" value="GAF-like_dom_sf"/>
</dbReference>
<proteinExistence type="predicted"/>
<dbReference type="Pfam" id="PF13185">
    <property type="entry name" value="GAF_2"/>
    <property type="match status" value="1"/>
</dbReference>
<dbReference type="Gene3D" id="3.30.450.40">
    <property type="match status" value="1"/>
</dbReference>
<evidence type="ECO:0000256" key="1">
    <source>
        <dbReference type="ARBA" id="ARBA00023015"/>
    </source>
</evidence>